<organism evidence="2 3">
    <name type="scientific">Musa acuminata subsp. malaccensis</name>
    <name type="common">Wild banana</name>
    <name type="synonym">Musa malaccensis</name>
    <dbReference type="NCBI Taxonomy" id="214687"/>
    <lineage>
        <taxon>Eukaryota</taxon>
        <taxon>Viridiplantae</taxon>
        <taxon>Streptophyta</taxon>
        <taxon>Embryophyta</taxon>
        <taxon>Tracheophyta</taxon>
        <taxon>Spermatophyta</taxon>
        <taxon>Magnoliopsida</taxon>
        <taxon>Liliopsida</taxon>
        <taxon>Zingiberales</taxon>
        <taxon>Musaceae</taxon>
        <taxon>Musa</taxon>
    </lineage>
</organism>
<name>A0A804JSG9_MUSAM</name>
<sequence>MCICIYVTSYLSNSIPAGDLYILGHSLPVSLLATFGVISYVYYVSRRYFCAKRNLEKVAIDSGRVLVLASTLPERPSKGPTLI</sequence>
<dbReference type="AlphaFoldDB" id="A0A804JSG9"/>
<accession>A0A804JSG9</accession>
<feature type="transmembrane region" description="Helical" evidence="1">
    <location>
        <begin position="20"/>
        <end position="43"/>
    </location>
</feature>
<evidence type="ECO:0000313" key="2">
    <source>
        <dbReference type="EnsemblPlants" id="Ma07_p05430.1"/>
    </source>
</evidence>
<protein>
    <submittedName>
        <fullName evidence="2">Uncharacterized protein</fullName>
    </submittedName>
</protein>
<reference evidence="2" key="1">
    <citation type="submission" date="2021-05" db="UniProtKB">
        <authorList>
            <consortium name="EnsemblPlants"/>
        </authorList>
    </citation>
    <scope>IDENTIFICATION</scope>
    <source>
        <strain evidence="2">subsp. malaccensis</strain>
    </source>
</reference>
<keyword evidence="1" id="KW-0812">Transmembrane</keyword>
<dbReference type="Gramene" id="Ma07_t05430.1">
    <property type="protein sequence ID" value="Ma07_p05430.1"/>
    <property type="gene ID" value="Ma07_g05430"/>
</dbReference>
<evidence type="ECO:0000256" key="1">
    <source>
        <dbReference type="SAM" id="Phobius"/>
    </source>
</evidence>
<keyword evidence="1" id="KW-1133">Transmembrane helix</keyword>
<keyword evidence="1" id="KW-0472">Membrane</keyword>
<dbReference type="InParanoid" id="A0A804JSG9"/>
<proteinExistence type="predicted"/>
<dbReference type="Proteomes" id="UP000012960">
    <property type="component" value="Unplaced"/>
</dbReference>
<evidence type="ECO:0000313" key="3">
    <source>
        <dbReference type="Proteomes" id="UP000012960"/>
    </source>
</evidence>
<dbReference type="EnsemblPlants" id="Ma07_t05430.1">
    <property type="protein sequence ID" value="Ma07_p05430.1"/>
    <property type="gene ID" value="Ma07_g05430"/>
</dbReference>
<keyword evidence="3" id="KW-1185">Reference proteome</keyword>